<dbReference type="eggNOG" id="COG1502">
    <property type="taxonomic scope" value="Bacteria"/>
</dbReference>
<organism evidence="3 4">
    <name type="scientific">Moraxella bovoculi 237</name>
    <dbReference type="NCBI Taxonomy" id="743974"/>
    <lineage>
        <taxon>Bacteria</taxon>
        <taxon>Pseudomonadati</taxon>
        <taxon>Pseudomonadota</taxon>
        <taxon>Gammaproteobacteria</taxon>
        <taxon>Moraxellales</taxon>
        <taxon>Moraxellaceae</taxon>
        <taxon>Moraxella</taxon>
    </lineage>
</organism>
<dbReference type="GO" id="GO:0032049">
    <property type="term" value="P:cardiolipin biosynthetic process"/>
    <property type="evidence" value="ECO:0007669"/>
    <property type="project" value="UniProtKB-ARBA"/>
</dbReference>
<dbReference type="RefSeq" id="WP_052585236.1">
    <property type="nucleotide sequence ID" value="NZ_AOMT01000005.1"/>
</dbReference>
<keyword evidence="4" id="KW-1185">Reference proteome</keyword>
<protein>
    <submittedName>
        <fullName evidence="3">Phospholipase D/transphosphatidylase</fullName>
    </submittedName>
</protein>
<dbReference type="InterPro" id="IPR001736">
    <property type="entry name" value="PLipase_D/transphosphatidylase"/>
</dbReference>
<evidence type="ECO:0000313" key="3">
    <source>
        <dbReference type="EMBL" id="KDN25955.1"/>
    </source>
</evidence>
<evidence type="ECO:0000256" key="1">
    <source>
        <dbReference type="SAM" id="SignalP"/>
    </source>
</evidence>
<feature type="domain" description="PLD phosphodiesterase" evidence="2">
    <location>
        <begin position="438"/>
        <end position="465"/>
    </location>
</feature>
<dbReference type="PANTHER" id="PTHR21248:SF12">
    <property type="entry name" value="CARDIOLIPIN SYNTHASE C"/>
    <property type="match status" value="1"/>
</dbReference>
<dbReference type="AlphaFoldDB" id="A0A066UFU5"/>
<dbReference type="Pfam" id="PF13091">
    <property type="entry name" value="PLDc_2"/>
    <property type="match status" value="2"/>
</dbReference>
<accession>A0A066UFU5</accession>
<dbReference type="PANTHER" id="PTHR21248">
    <property type="entry name" value="CARDIOLIPIN SYNTHASE"/>
    <property type="match status" value="1"/>
</dbReference>
<dbReference type="Gene3D" id="3.30.870.10">
    <property type="entry name" value="Endonuclease Chain A"/>
    <property type="match status" value="2"/>
</dbReference>
<dbReference type="Proteomes" id="UP000035860">
    <property type="component" value="Unassembled WGS sequence"/>
</dbReference>
<dbReference type="SUPFAM" id="SSF56024">
    <property type="entry name" value="Phospholipase D/nuclease"/>
    <property type="match status" value="2"/>
</dbReference>
<dbReference type="OrthoDB" id="9814092at2"/>
<feature type="domain" description="PLD phosphodiesterase" evidence="2">
    <location>
        <begin position="190"/>
        <end position="217"/>
    </location>
</feature>
<dbReference type="GO" id="GO:0030572">
    <property type="term" value="F:phosphatidyltransferase activity"/>
    <property type="evidence" value="ECO:0007669"/>
    <property type="project" value="UniProtKB-ARBA"/>
</dbReference>
<dbReference type="EMBL" id="AOMT01000005">
    <property type="protein sequence ID" value="KDN25955.1"/>
    <property type="molecule type" value="Genomic_DNA"/>
</dbReference>
<feature type="chain" id="PRO_5001627170" evidence="1">
    <location>
        <begin position="33"/>
        <end position="548"/>
    </location>
</feature>
<proteinExistence type="predicted"/>
<evidence type="ECO:0000259" key="2">
    <source>
        <dbReference type="PROSITE" id="PS50035"/>
    </source>
</evidence>
<sequence>MINALHASYTRLIAIGLCAALLSACQSLPNVAHLDKSLAITQKSQLAHAQQIQTQRVPVAVSGSDLRLGDVIDEQRQDNPYLSGYYPIATGANAFASRSILSDMATKTIDIQYYIWHNDEAGQMMVKDLWEAAERGVMVRLLLDDFNSSPKLDELLLAFAKHPNVAVRLANPMVYRKFRTVNYLISPTRINRRMHNKSMTFDNQLSIIGGRNIGDEYLNNAKNNNFTDMDVLLIGPVVDEITTSFEEYWAASSSYDIETIVKPSGKTITDVIDAAILQNNYTAMGQQAHALRTYRRAVETSTISEDLLNKRVPFRWAKIEFLADDASKLTKTADLDTHLVGLLQERLGRPNQRLSIISSYFVPTRNGVRTLKRLAKSGVKISILTNSFDATDVGAVHAGYGHWRHDLLSAGIDLYELKSTAVNDKQDDNKFWRTKQITTTSLHAKAFAVDHEQVFIGSYNIDPRSANFNTELGVMIYDERLAEQLHNALRNQRLLNQAYKVVLTKQNTLEWHTLEDGEYVIHKSEPNMNLKDRAGVAIMGTMPIDWLL</sequence>
<dbReference type="PROSITE" id="PS50035">
    <property type="entry name" value="PLD"/>
    <property type="match status" value="2"/>
</dbReference>
<evidence type="ECO:0000313" key="4">
    <source>
        <dbReference type="Proteomes" id="UP000035860"/>
    </source>
</evidence>
<dbReference type="SMART" id="SM00155">
    <property type="entry name" value="PLDc"/>
    <property type="match status" value="2"/>
</dbReference>
<dbReference type="CDD" id="cd09111">
    <property type="entry name" value="PLDc_ymdC_like_1"/>
    <property type="match status" value="1"/>
</dbReference>
<dbReference type="InterPro" id="IPR025202">
    <property type="entry name" value="PLD-like_dom"/>
</dbReference>
<feature type="signal peptide" evidence="1">
    <location>
        <begin position="1"/>
        <end position="32"/>
    </location>
</feature>
<reference evidence="3 4" key="1">
    <citation type="journal article" date="2014" name="Genome Announc.">
        <title>Draft Genome Sequence of Moraxella bovoculi Strain 237T (ATCC BAA-1259T) Isolated from a Calf with Infectious Bovine Keratoconjunctivitis.</title>
        <authorList>
            <person name="Calcutt M.J."/>
            <person name="Foecking M.F."/>
            <person name="Martin N.T."/>
            <person name="Mhlanga-Mutangadura T."/>
            <person name="Reilly T.J."/>
        </authorList>
    </citation>
    <scope>NUCLEOTIDE SEQUENCE [LARGE SCALE GENOMIC DNA]</scope>
    <source>
        <strain evidence="3 4">237</strain>
    </source>
</reference>
<name>A0A066UFU5_9GAMM</name>
<keyword evidence="1" id="KW-0732">Signal</keyword>
<gene>
    <name evidence="3" type="ORF">MBO_02155</name>
</gene>
<comment type="caution">
    <text evidence="3">The sequence shown here is derived from an EMBL/GenBank/DDBJ whole genome shotgun (WGS) entry which is preliminary data.</text>
</comment>
<dbReference type="CDD" id="cd09113">
    <property type="entry name" value="PLDc_ymdC_like_2"/>
    <property type="match status" value="1"/>
</dbReference>